<dbReference type="EMBL" id="JAGYVZ010000005">
    <property type="protein sequence ID" value="MBS7230775.1"/>
    <property type="molecule type" value="Genomic_DNA"/>
</dbReference>
<gene>
    <name evidence="2" type="ORF">KHA90_07045</name>
</gene>
<keyword evidence="3" id="KW-1185">Reference proteome</keyword>
<feature type="transmembrane region" description="Helical" evidence="1">
    <location>
        <begin position="157"/>
        <end position="173"/>
    </location>
</feature>
<accession>A0ABS5P902</accession>
<evidence type="ECO:0000256" key="1">
    <source>
        <dbReference type="SAM" id="Phobius"/>
    </source>
</evidence>
<keyword evidence="1" id="KW-0472">Membrane</keyword>
<name>A0ABS5P902_9FLAO</name>
<keyword evidence="1" id="KW-1133">Transmembrane helix</keyword>
<dbReference type="Proteomes" id="UP000722625">
    <property type="component" value="Unassembled WGS sequence"/>
</dbReference>
<protein>
    <submittedName>
        <fullName evidence="2">Uncharacterized protein</fullName>
    </submittedName>
</protein>
<keyword evidence="1" id="KW-0812">Transmembrane</keyword>
<proteinExistence type="predicted"/>
<reference evidence="2 3" key="1">
    <citation type="journal article" date="2018" name="Int. J. Syst. Evol. Microbiol.">
        <title>Flavobacterium chryseum sp. nov. and Flavobacterium psychroterrae sp. nov., novel environmental bacteria isolated from Antarctica.</title>
        <authorList>
            <person name="Kralova S."/>
            <person name="Svec P."/>
            <person name="Busse H.J."/>
            <person name="Stankova E."/>
            <person name="Vaczi P."/>
            <person name="Sedlacek I."/>
        </authorList>
    </citation>
    <scope>NUCLEOTIDE SEQUENCE [LARGE SCALE GENOMIC DNA]</scope>
    <source>
        <strain evidence="2 3">CCM 8827</strain>
    </source>
</reference>
<comment type="caution">
    <text evidence="2">The sequence shown here is derived from an EMBL/GenBank/DDBJ whole genome shotgun (WGS) entry which is preliminary data.</text>
</comment>
<dbReference type="RefSeq" id="WP_213296870.1">
    <property type="nucleotide sequence ID" value="NZ_JAGYVZ010000005.1"/>
</dbReference>
<evidence type="ECO:0000313" key="2">
    <source>
        <dbReference type="EMBL" id="MBS7230775.1"/>
    </source>
</evidence>
<sequence>MKLKNHKFFKKYRILKYILLIHLAFSLLIFTSELIHGVIDGNILGNFQKRFENYKAFDNPEQYLKKDYFVVDTAYIEITSDGSSRRKNTIIKGNLINSKNKKELSCSYRNIILIDENYNFNEKIKVIKVWRNTINDEVFLGGKNYISREKTNAGGGIYSYFSLIPLIIILLILKNKSENQRNEL</sequence>
<evidence type="ECO:0000313" key="3">
    <source>
        <dbReference type="Proteomes" id="UP000722625"/>
    </source>
</evidence>
<organism evidence="2 3">
    <name type="scientific">Flavobacterium psychroterrae</name>
    <dbReference type="NCBI Taxonomy" id="2133767"/>
    <lineage>
        <taxon>Bacteria</taxon>
        <taxon>Pseudomonadati</taxon>
        <taxon>Bacteroidota</taxon>
        <taxon>Flavobacteriia</taxon>
        <taxon>Flavobacteriales</taxon>
        <taxon>Flavobacteriaceae</taxon>
        <taxon>Flavobacterium</taxon>
    </lineage>
</organism>